<organism evidence="1 2">
    <name type="scientific">Artemia franciscana</name>
    <name type="common">Brine shrimp</name>
    <name type="synonym">Artemia sanfranciscana</name>
    <dbReference type="NCBI Taxonomy" id="6661"/>
    <lineage>
        <taxon>Eukaryota</taxon>
        <taxon>Metazoa</taxon>
        <taxon>Ecdysozoa</taxon>
        <taxon>Arthropoda</taxon>
        <taxon>Crustacea</taxon>
        <taxon>Branchiopoda</taxon>
        <taxon>Anostraca</taxon>
        <taxon>Artemiidae</taxon>
        <taxon>Artemia</taxon>
    </lineage>
</organism>
<accession>A0AA88IAA7</accession>
<dbReference type="EMBL" id="JAVRJZ010000003">
    <property type="protein sequence ID" value="KAK2724383.1"/>
    <property type="molecule type" value="Genomic_DNA"/>
</dbReference>
<gene>
    <name evidence="1" type="ORF">QYM36_001036</name>
</gene>
<proteinExistence type="predicted"/>
<reference evidence="1" key="1">
    <citation type="submission" date="2023-07" db="EMBL/GenBank/DDBJ databases">
        <title>Chromosome-level genome assembly of Artemia franciscana.</title>
        <authorList>
            <person name="Jo E."/>
        </authorList>
    </citation>
    <scope>NUCLEOTIDE SEQUENCE</scope>
    <source>
        <tissue evidence="1">Whole body</tissue>
    </source>
</reference>
<name>A0AA88IAA7_ARTSF</name>
<evidence type="ECO:0000313" key="1">
    <source>
        <dbReference type="EMBL" id="KAK2724383.1"/>
    </source>
</evidence>
<protein>
    <submittedName>
        <fullName evidence="1">Uncharacterized protein</fullName>
    </submittedName>
</protein>
<keyword evidence="2" id="KW-1185">Reference proteome</keyword>
<sequence>MSAQRTVKYIRKSTAFLGFMEFSDGDLTEEISIHRLLKRLGVEKEKVEGIDASGFEIKKTVFMKFVRHHELETFFGKTKDTMFP</sequence>
<dbReference type="AlphaFoldDB" id="A0AA88IAA7"/>
<comment type="caution">
    <text evidence="1">The sequence shown here is derived from an EMBL/GenBank/DDBJ whole genome shotgun (WGS) entry which is preliminary data.</text>
</comment>
<dbReference type="Proteomes" id="UP001187531">
    <property type="component" value="Unassembled WGS sequence"/>
</dbReference>
<evidence type="ECO:0000313" key="2">
    <source>
        <dbReference type="Proteomes" id="UP001187531"/>
    </source>
</evidence>